<reference evidence="2" key="1">
    <citation type="journal article" date="2020" name="Stud. Mycol.">
        <title>101 Dothideomycetes genomes: a test case for predicting lifestyles and emergence of pathogens.</title>
        <authorList>
            <person name="Haridas S."/>
            <person name="Albert R."/>
            <person name="Binder M."/>
            <person name="Bloem J."/>
            <person name="Labutti K."/>
            <person name="Salamov A."/>
            <person name="Andreopoulos B."/>
            <person name="Baker S."/>
            <person name="Barry K."/>
            <person name="Bills G."/>
            <person name="Bluhm B."/>
            <person name="Cannon C."/>
            <person name="Castanera R."/>
            <person name="Culley D."/>
            <person name="Daum C."/>
            <person name="Ezra D."/>
            <person name="Gonzalez J."/>
            <person name="Henrissat B."/>
            <person name="Kuo A."/>
            <person name="Liang C."/>
            <person name="Lipzen A."/>
            <person name="Lutzoni F."/>
            <person name="Magnuson J."/>
            <person name="Mondo S."/>
            <person name="Nolan M."/>
            <person name="Ohm R."/>
            <person name="Pangilinan J."/>
            <person name="Park H.-J."/>
            <person name="Ramirez L."/>
            <person name="Alfaro M."/>
            <person name="Sun H."/>
            <person name="Tritt A."/>
            <person name="Yoshinaga Y."/>
            <person name="Zwiers L.-H."/>
            <person name="Turgeon B."/>
            <person name="Goodwin S."/>
            <person name="Spatafora J."/>
            <person name="Crous P."/>
            <person name="Grigoriev I."/>
        </authorList>
    </citation>
    <scope>NUCLEOTIDE SEQUENCE</scope>
    <source>
        <strain evidence="2">CBS 627.86</strain>
    </source>
</reference>
<proteinExistence type="predicted"/>
<gene>
    <name evidence="2" type="ORF">BDV96DRAFT_380680</name>
</gene>
<evidence type="ECO:0000313" key="2">
    <source>
        <dbReference type="EMBL" id="KAF2118251.1"/>
    </source>
</evidence>
<dbReference type="PANTHER" id="PTHR38790">
    <property type="entry name" value="2EXR DOMAIN-CONTAINING PROTEIN-RELATED"/>
    <property type="match status" value="1"/>
</dbReference>
<dbReference type="PANTHER" id="PTHR38790:SF4">
    <property type="entry name" value="2EXR DOMAIN-CONTAINING PROTEIN"/>
    <property type="match status" value="1"/>
</dbReference>
<sequence length="320" mass="37342">MLHRPRTSAGSLSGCQSRRRMPSRRTCMTTAKALLPMKPNSFILQADAKDLGMLAHNSTQSPLLVLPAEIREMIFTYALGGQHIHILSEAPVVGSGTGYLPAAKRFTGLGKVSYRKNHYTRKDYMAAQSEFWNVAFPIDWQQHVDTQPTTAPLIYFYPLPTSDRPPNSLARVIKSSNRHMRLFFAACRQIYQETRLLPYALNEFSFQDPWTMLTWLANRELFQKTALNTLWFDLEWYEQSLFIFPEDKSMKFLHHTGVTNIKISSLAMKTTYDWYARRSFWRSSPRHVRGNKVLQMYEKQYIERIENLFDNNNLHIEFVE</sequence>
<feature type="region of interest" description="Disordered" evidence="1">
    <location>
        <begin position="1"/>
        <end position="24"/>
    </location>
</feature>
<dbReference type="AlphaFoldDB" id="A0A6A5ZIV8"/>
<dbReference type="Proteomes" id="UP000799770">
    <property type="component" value="Unassembled WGS sequence"/>
</dbReference>
<evidence type="ECO:0000313" key="3">
    <source>
        <dbReference type="Proteomes" id="UP000799770"/>
    </source>
</evidence>
<accession>A0A6A5ZIV8</accession>
<evidence type="ECO:0000256" key="1">
    <source>
        <dbReference type="SAM" id="MobiDB-lite"/>
    </source>
</evidence>
<dbReference type="OrthoDB" id="5413827at2759"/>
<keyword evidence="3" id="KW-1185">Reference proteome</keyword>
<organism evidence="2 3">
    <name type="scientific">Lophiotrema nucula</name>
    <dbReference type="NCBI Taxonomy" id="690887"/>
    <lineage>
        <taxon>Eukaryota</taxon>
        <taxon>Fungi</taxon>
        <taxon>Dikarya</taxon>
        <taxon>Ascomycota</taxon>
        <taxon>Pezizomycotina</taxon>
        <taxon>Dothideomycetes</taxon>
        <taxon>Pleosporomycetidae</taxon>
        <taxon>Pleosporales</taxon>
        <taxon>Lophiotremataceae</taxon>
        <taxon>Lophiotrema</taxon>
    </lineage>
</organism>
<name>A0A6A5ZIV8_9PLEO</name>
<protein>
    <submittedName>
        <fullName evidence="2">Uncharacterized protein</fullName>
    </submittedName>
</protein>
<dbReference type="EMBL" id="ML977317">
    <property type="protein sequence ID" value="KAF2118251.1"/>
    <property type="molecule type" value="Genomic_DNA"/>
</dbReference>